<feature type="compositionally biased region" description="Basic and acidic residues" evidence="1">
    <location>
        <begin position="452"/>
        <end position="464"/>
    </location>
</feature>
<proteinExistence type="predicted"/>
<name>A0A9P6MYN4_9FUNG</name>
<feature type="compositionally biased region" description="Low complexity" evidence="1">
    <location>
        <begin position="69"/>
        <end position="83"/>
    </location>
</feature>
<feature type="compositionally biased region" description="Polar residues" evidence="1">
    <location>
        <begin position="91"/>
        <end position="104"/>
    </location>
</feature>
<feature type="compositionally biased region" description="Basic and acidic residues" evidence="1">
    <location>
        <begin position="819"/>
        <end position="830"/>
    </location>
</feature>
<dbReference type="Proteomes" id="UP000703661">
    <property type="component" value="Unassembled WGS sequence"/>
</dbReference>
<feature type="compositionally biased region" description="Polar residues" evidence="1">
    <location>
        <begin position="976"/>
        <end position="1001"/>
    </location>
</feature>
<feature type="compositionally biased region" description="Basic and acidic residues" evidence="1">
    <location>
        <begin position="616"/>
        <end position="638"/>
    </location>
</feature>
<feature type="region of interest" description="Disordered" evidence="1">
    <location>
        <begin position="896"/>
        <end position="935"/>
    </location>
</feature>
<feature type="compositionally biased region" description="Polar residues" evidence="1">
    <location>
        <begin position="743"/>
        <end position="754"/>
    </location>
</feature>
<organism evidence="2 3">
    <name type="scientific">Entomortierella chlamydospora</name>
    <dbReference type="NCBI Taxonomy" id="101097"/>
    <lineage>
        <taxon>Eukaryota</taxon>
        <taxon>Fungi</taxon>
        <taxon>Fungi incertae sedis</taxon>
        <taxon>Mucoromycota</taxon>
        <taxon>Mortierellomycotina</taxon>
        <taxon>Mortierellomycetes</taxon>
        <taxon>Mortierellales</taxon>
        <taxon>Mortierellaceae</taxon>
        <taxon>Entomortierella</taxon>
    </lineage>
</organism>
<evidence type="ECO:0000256" key="1">
    <source>
        <dbReference type="SAM" id="MobiDB-lite"/>
    </source>
</evidence>
<feature type="compositionally biased region" description="Basic and acidic residues" evidence="1">
    <location>
        <begin position="708"/>
        <end position="725"/>
    </location>
</feature>
<feature type="non-terminal residue" evidence="2">
    <location>
        <position position="1101"/>
    </location>
</feature>
<comment type="caution">
    <text evidence="2">The sequence shown here is derived from an EMBL/GenBank/DDBJ whole genome shotgun (WGS) entry which is preliminary data.</text>
</comment>
<feature type="region of interest" description="Disordered" evidence="1">
    <location>
        <begin position="224"/>
        <end position="851"/>
    </location>
</feature>
<feature type="compositionally biased region" description="Basic and acidic residues" evidence="1">
    <location>
        <begin position="350"/>
        <end position="367"/>
    </location>
</feature>
<feature type="compositionally biased region" description="Polar residues" evidence="1">
    <location>
        <begin position="664"/>
        <end position="676"/>
    </location>
</feature>
<protein>
    <submittedName>
        <fullName evidence="2">Uncharacterized protein</fullName>
    </submittedName>
</protein>
<feature type="compositionally biased region" description="Basic and acidic residues" evidence="1">
    <location>
        <begin position="305"/>
        <end position="327"/>
    </location>
</feature>
<gene>
    <name evidence="2" type="ORF">BGZ80_007578</name>
</gene>
<feature type="compositionally biased region" description="Polar residues" evidence="1">
    <location>
        <begin position="763"/>
        <end position="781"/>
    </location>
</feature>
<feature type="compositionally biased region" description="Basic and acidic residues" evidence="1">
    <location>
        <begin position="578"/>
        <end position="606"/>
    </location>
</feature>
<feature type="compositionally biased region" description="Low complexity" evidence="1">
    <location>
        <begin position="44"/>
        <end position="57"/>
    </location>
</feature>
<feature type="region of interest" description="Disordered" evidence="1">
    <location>
        <begin position="1"/>
        <end position="198"/>
    </location>
</feature>
<evidence type="ECO:0000313" key="2">
    <source>
        <dbReference type="EMBL" id="KAG0018094.1"/>
    </source>
</evidence>
<feature type="compositionally biased region" description="Basic and acidic residues" evidence="1">
    <location>
        <begin position="799"/>
        <end position="812"/>
    </location>
</feature>
<feature type="compositionally biased region" description="Basic and acidic residues" evidence="1">
    <location>
        <begin position="480"/>
        <end position="564"/>
    </location>
</feature>
<reference evidence="2" key="1">
    <citation type="journal article" date="2020" name="Fungal Divers.">
        <title>Resolving the Mortierellaceae phylogeny through synthesis of multi-gene phylogenetics and phylogenomics.</title>
        <authorList>
            <person name="Vandepol N."/>
            <person name="Liber J."/>
            <person name="Desiro A."/>
            <person name="Na H."/>
            <person name="Kennedy M."/>
            <person name="Barry K."/>
            <person name="Grigoriev I.V."/>
            <person name="Miller A.N."/>
            <person name="O'Donnell K."/>
            <person name="Stajich J.E."/>
            <person name="Bonito G."/>
        </authorList>
    </citation>
    <scope>NUCLEOTIDE SEQUENCE</scope>
    <source>
        <strain evidence="2">NRRL 2769</strain>
    </source>
</reference>
<feature type="compositionally biased region" description="Low complexity" evidence="1">
    <location>
        <begin position="143"/>
        <end position="169"/>
    </location>
</feature>
<feature type="compositionally biased region" description="Basic and acidic residues" evidence="1">
    <location>
        <begin position="374"/>
        <end position="429"/>
    </location>
</feature>
<dbReference type="EMBL" id="JAAAID010000390">
    <property type="protein sequence ID" value="KAG0018094.1"/>
    <property type="molecule type" value="Genomic_DNA"/>
</dbReference>
<keyword evidence="3" id="KW-1185">Reference proteome</keyword>
<sequence length="1101" mass="119207">MKAFRSGRGGSSPRGKSNSTKVSAPLPVNLPSRKHEKGIDSFVSTTSTWGSPSTPSSAVLATTSPATEGHNSTSGSGTNASAAGQGGDSPQLDSTTSPPFQKSTPRAWGVVAHTPEQSLEEYPTAAEAAKKTQDLHEHQNHGNINITNTTTTTTNSSASATSAKRTNTSGSTTSGEPMAKTVSALSSGADNWDEVDDDESVDFLNAEAIEFADGAVLVAAAVAQTAESQKEEDPPQTAPTLTPGLTSSHREERVVDRGDVDFNRAWPNRSQPGPGSSLYQPSSEQSPRYVSQDRSHPQLWQGGPNDRRLSADRTQAHHPNQRRESFGSRESYQGTPRRDSLGPKEPFSGPRRDSANYRDPQERRDSFNRPGNFNRDRDPYHHRDSDYNMDRRPSHDRPPYTSERFPDRHQRDFQLLARPKETSNDRLGPHDPNPAGQASYPQAHHPSPGPRGPHESIHPRDMDNRATYSHAHMVPLTSVEYDRPAHITEDQREAMRHAADEARKRREEEEKKFEEAKARARARADELAKKAEEEKLAKAKEEEAAKEAQRLEKEKEEAEAKKNQENTSSSAAPPARTDIPETVREFGNPRDRPHIKTMTESDRKEALAQWQALPDRLVKEEAERVARNRENRRLKAEQEQSSAAASSSLTNNTTPTVGPWRRSGNATSAKPTSNGSEKQDILDKKDDKKPREAARSGAASSHPAPQEVRVEQLDEVMHRIEESLHARGSSVKATEDSKAHKYTSIQDSAVQSVDTDSDKVTDANPSENSVDNIQKPSSPSSEIPAAKEKSHNAMNTLANKEETKSLSTEDKVPVTTPEATKEDNVKDQTSKETPPNAGKTGARATNGRISRSAAAAIGKGSYPAKLNGLSGSAKISQISKIHARLSLQTAGDVDLELPSDLESQSSKAANAPPSKETSAQKSQSTKRDSLLSSGTATIFPINVEKAAKNRGSMSFMVESEIDGNLANSSEAEDAQHNTQSIVTSSQWGESKTALSHPTPQIGNEEPTNDDTKKAWESTPTSDSDFLPNEGVHQAHQHDGVIGNVSQGMVMAPGMYPMTHMWSTPVGVESSQAGPGIAPGGVVMTGPGGGATGHPGQPFPMV</sequence>
<feature type="compositionally biased region" description="Basic and acidic residues" evidence="1">
    <location>
        <begin position="128"/>
        <end position="140"/>
    </location>
</feature>
<evidence type="ECO:0000313" key="3">
    <source>
        <dbReference type="Proteomes" id="UP000703661"/>
    </source>
</evidence>
<feature type="compositionally biased region" description="Basic and acidic residues" evidence="1">
    <location>
        <begin position="677"/>
        <end position="694"/>
    </location>
</feature>
<accession>A0A9P6MYN4</accession>
<feature type="region of interest" description="Disordered" evidence="1">
    <location>
        <begin position="967"/>
        <end position="1030"/>
    </location>
</feature>
<feature type="compositionally biased region" description="Basic and acidic residues" evidence="1">
    <location>
        <begin position="248"/>
        <end position="262"/>
    </location>
</feature>
<dbReference type="AlphaFoldDB" id="A0A9P6MYN4"/>
<feature type="compositionally biased region" description="Polar residues" evidence="1">
    <location>
        <begin position="268"/>
        <end position="289"/>
    </location>
</feature>
<feature type="compositionally biased region" description="Polar residues" evidence="1">
    <location>
        <begin position="238"/>
        <end position="247"/>
    </location>
</feature>
<feature type="compositionally biased region" description="Low complexity" evidence="1">
    <location>
        <begin position="639"/>
        <end position="648"/>
    </location>
</feature>